<keyword evidence="1" id="KW-1133">Transmembrane helix</keyword>
<dbReference type="GO" id="GO:0016740">
    <property type="term" value="F:transferase activity"/>
    <property type="evidence" value="ECO:0007669"/>
    <property type="project" value="UniProtKB-KW"/>
</dbReference>
<gene>
    <name evidence="3" type="ORF">SAMN04488134_10639</name>
</gene>
<reference evidence="3 4" key="1">
    <citation type="submission" date="2016-10" db="EMBL/GenBank/DDBJ databases">
        <authorList>
            <person name="de Groot N.N."/>
        </authorList>
    </citation>
    <scope>NUCLEOTIDE SEQUENCE [LARGE SCALE GENOMIC DNA]</scope>
    <source>
        <strain evidence="3 4">CGMCC 1.10434</strain>
    </source>
</reference>
<dbReference type="STRING" id="872970.SAMN04488134_10639"/>
<evidence type="ECO:0000313" key="4">
    <source>
        <dbReference type="Proteomes" id="UP000199300"/>
    </source>
</evidence>
<proteinExistence type="predicted"/>
<evidence type="ECO:0000259" key="2">
    <source>
        <dbReference type="PROSITE" id="PS50206"/>
    </source>
</evidence>
<dbReference type="Gene3D" id="3.40.250.10">
    <property type="entry name" value="Rhodanese-like domain"/>
    <property type="match status" value="1"/>
</dbReference>
<name>A0A1H8NN62_9BACI</name>
<dbReference type="PANTHER" id="PTHR43031">
    <property type="entry name" value="FAD-DEPENDENT OXIDOREDUCTASE"/>
    <property type="match status" value="1"/>
</dbReference>
<feature type="transmembrane region" description="Helical" evidence="1">
    <location>
        <begin position="6"/>
        <end position="27"/>
    </location>
</feature>
<sequence length="138" mass="16509">MFMTLALAWDWIVILFIVIGYIGFTLYRYFKTKKILTTLTETEFREGYRKAQLIDVREQKDFDAGHIWGARNIPVSQFKQRMKEMRKDMPIYLYCQSGTRSTRAAWLLHKEGYQQIHDLKGGFKDWKGKIKKTNKPNY</sequence>
<dbReference type="Proteomes" id="UP000199300">
    <property type="component" value="Unassembled WGS sequence"/>
</dbReference>
<protein>
    <submittedName>
        <fullName evidence="3">Rhodanese-related sulfurtransferase</fullName>
    </submittedName>
</protein>
<keyword evidence="3" id="KW-0808">Transferase</keyword>
<feature type="domain" description="Rhodanese" evidence="2">
    <location>
        <begin position="47"/>
        <end position="135"/>
    </location>
</feature>
<dbReference type="Pfam" id="PF00581">
    <property type="entry name" value="Rhodanese"/>
    <property type="match status" value="1"/>
</dbReference>
<dbReference type="PROSITE" id="PS50206">
    <property type="entry name" value="RHODANESE_3"/>
    <property type="match status" value="1"/>
</dbReference>
<keyword evidence="1" id="KW-0812">Transmembrane</keyword>
<dbReference type="PANTHER" id="PTHR43031:SF18">
    <property type="entry name" value="RHODANESE-RELATED SULFURTRANSFERASES"/>
    <property type="match status" value="1"/>
</dbReference>
<keyword evidence="1" id="KW-0472">Membrane</keyword>
<dbReference type="OrthoDB" id="9808735at2"/>
<evidence type="ECO:0000256" key="1">
    <source>
        <dbReference type="SAM" id="Phobius"/>
    </source>
</evidence>
<dbReference type="SMART" id="SM00450">
    <property type="entry name" value="RHOD"/>
    <property type="match status" value="1"/>
</dbReference>
<dbReference type="InterPro" id="IPR050229">
    <property type="entry name" value="GlpE_sulfurtransferase"/>
</dbReference>
<dbReference type="InterPro" id="IPR001763">
    <property type="entry name" value="Rhodanese-like_dom"/>
</dbReference>
<dbReference type="RefSeq" id="WP_091497269.1">
    <property type="nucleotide sequence ID" value="NZ_FODJ01000006.1"/>
</dbReference>
<dbReference type="CDD" id="cd00158">
    <property type="entry name" value="RHOD"/>
    <property type="match status" value="1"/>
</dbReference>
<accession>A0A1H8NN62</accession>
<dbReference type="InterPro" id="IPR036873">
    <property type="entry name" value="Rhodanese-like_dom_sf"/>
</dbReference>
<evidence type="ECO:0000313" key="3">
    <source>
        <dbReference type="EMBL" id="SEO30818.1"/>
    </source>
</evidence>
<keyword evidence="4" id="KW-1185">Reference proteome</keyword>
<dbReference type="EMBL" id="FODJ01000006">
    <property type="protein sequence ID" value="SEO30818.1"/>
    <property type="molecule type" value="Genomic_DNA"/>
</dbReference>
<organism evidence="3 4">
    <name type="scientific">Amphibacillus marinus</name>
    <dbReference type="NCBI Taxonomy" id="872970"/>
    <lineage>
        <taxon>Bacteria</taxon>
        <taxon>Bacillati</taxon>
        <taxon>Bacillota</taxon>
        <taxon>Bacilli</taxon>
        <taxon>Bacillales</taxon>
        <taxon>Bacillaceae</taxon>
        <taxon>Amphibacillus</taxon>
    </lineage>
</organism>
<dbReference type="AlphaFoldDB" id="A0A1H8NN62"/>
<dbReference type="SUPFAM" id="SSF52821">
    <property type="entry name" value="Rhodanese/Cell cycle control phosphatase"/>
    <property type="match status" value="1"/>
</dbReference>